<dbReference type="CDD" id="cd01392">
    <property type="entry name" value="HTH_LacI"/>
    <property type="match status" value="1"/>
</dbReference>
<sequence length="339" mass="37768">MSTMEEIAEKAGVSQATVSRVINGHSGVSERKRKLVMEWARKLDYQPNRTAQSLKNNKSNLIGLIISDISNPYFAEIVHAVEKEAAKNGYNIILCNTENNIQKEKESINTLRSRQVEGILIVPSDKSAPHLKSIKKLNLPFVVITQISDLFASVAVDHAKGGEMVVKHLSDLGHTKIGYIGPLKYAGYTEDKFEGYKSGLKKSNLEFNSEYIIETDGGMPELSSQNAYKKVNQFLNQANSSLATAYFAYNDLAAFEAIKAFEDHNYKVPEDIAIAGFDNTSLAQINRPGLTTISQPIKTIGHVGLNMLFDKINKNKDDENIILEPQLIVRESTLKYRRS</sequence>
<evidence type="ECO:0000256" key="2">
    <source>
        <dbReference type="ARBA" id="ARBA00023125"/>
    </source>
</evidence>
<dbReference type="InterPro" id="IPR001387">
    <property type="entry name" value="Cro/C1-type_HTH"/>
</dbReference>
<evidence type="ECO:0000259" key="4">
    <source>
        <dbReference type="PROSITE" id="PS50932"/>
    </source>
</evidence>
<dbReference type="SUPFAM" id="SSF53822">
    <property type="entry name" value="Periplasmic binding protein-like I"/>
    <property type="match status" value="1"/>
</dbReference>
<dbReference type="PROSITE" id="PS00356">
    <property type="entry name" value="HTH_LACI_1"/>
    <property type="match status" value="1"/>
</dbReference>
<dbReference type="Proteomes" id="UP000244089">
    <property type="component" value="Unassembled WGS sequence"/>
</dbReference>
<evidence type="ECO:0000313" key="6">
    <source>
        <dbReference type="EMBL" id="PTV93477.1"/>
    </source>
</evidence>
<organism evidence="6 7">
    <name type="scientific">Halanaerobium saccharolyticum</name>
    <dbReference type="NCBI Taxonomy" id="43595"/>
    <lineage>
        <taxon>Bacteria</taxon>
        <taxon>Bacillati</taxon>
        <taxon>Bacillota</taxon>
        <taxon>Clostridia</taxon>
        <taxon>Halanaerobiales</taxon>
        <taxon>Halanaerobiaceae</taxon>
        <taxon>Halanaerobium</taxon>
    </lineage>
</organism>
<proteinExistence type="predicted"/>
<dbReference type="InterPro" id="IPR028082">
    <property type="entry name" value="Peripla_BP_I"/>
</dbReference>
<dbReference type="Gene3D" id="3.40.50.2300">
    <property type="match status" value="2"/>
</dbReference>
<gene>
    <name evidence="6" type="ORF">C8C76_14023</name>
</gene>
<dbReference type="PROSITE" id="PS50932">
    <property type="entry name" value="HTH_LACI_2"/>
    <property type="match status" value="1"/>
</dbReference>
<accession>A0A2T5RG91</accession>
<dbReference type="CDD" id="cd06267">
    <property type="entry name" value="PBP1_LacI_sugar_binding-like"/>
    <property type="match status" value="1"/>
</dbReference>
<dbReference type="OrthoDB" id="9796186at2"/>
<dbReference type="GO" id="GO:0000976">
    <property type="term" value="F:transcription cis-regulatory region binding"/>
    <property type="evidence" value="ECO:0007669"/>
    <property type="project" value="TreeGrafter"/>
</dbReference>
<dbReference type="SUPFAM" id="SSF47413">
    <property type="entry name" value="lambda repressor-like DNA-binding domains"/>
    <property type="match status" value="1"/>
</dbReference>
<name>A0A2T5RG91_9FIRM</name>
<dbReference type="InterPro" id="IPR000843">
    <property type="entry name" value="HTH_LacI"/>
</dbReference>
<evidence type="ECO:0000259" key="5">
    <source>
        <dbReference type="PROSITE" id="PS50943"/>
    </source>
</evidence>
<keyword evidence="3" id="KW-0804">Transcription</keyword>
<dbReference type="PRINTS" id="PR00036">
    <property type="entry name" value="HTHLACI"/>
</dbReference>
<dbReference type="InterPro" id="IPR010982">
    <property type="entry name" value="Lambda_DNA-bd_dom_sf"/>
</dbReference>
<dbReference type="EMBL" id="QAXS01000040">
    <property type="protein sequence ID" value="PTV93477.1"/>
    <property type="molecule type" value="Genomic_DNA"/>
</dbReference>
<dbReference type="PANTHER" id="PTHR30146:SF109">
    <property type="entry name" value="HTH-TYPE TRANSCRIPTIONAL REGULATOR GALS"/>
    <property type="match status" value="1"/>
</dbReference>
<dbReference type="PROSITE" id="PS50943">
    <property type="entry name" value="HTH_CROC1"/>
    <property type="match status" value="1"/>
</dbReference>
<dbReference type="GO" id="GO:0003700">
    <property type="term" value="F:DNA-binding transcription factor activity"/>
    <property type="evidence" value="ECO:0007669"/>
    <property type="project" value="TreeGrafter"/>
</dbReference>
<dbReference type="InterPro" id="IPR046335">
    <property type="entry name" value="LacI/GalR-like_sensor"/>
</dbReference>
<dbReference type="AlphaFoldDB" id="A0A2T5RG91"/>
<keyword evidence="1" id="KW-0805">Transcription regulation</keyword>
<feature type="domain" description="HTH cro/C1-type" evidence="5">
    <location>
        <begin position="3"/>
        <end position="29"/>
    </location>
</feature>
<keyword evidence="2" id="KW-0238">DNA-binding</keyword>
<comment type="caution">
    <text evidence="6">The sequence shown here is derived from an EMBL/GenBank/DDBJ whole genome shotgun (WGS) entry which is preliminary data.</text>
</comment>
<reference evidence="6 7" key="1">
    <citation type="submission" date="2018-04" db="EMBL/GenBank/DDBJ databases">
        <title>Subsurface microbial communities from deep shales in Ohio and West Virginia, USA.</title>
        <authorList>
            <person name="Wrighton K."/>
        </authorList>
    </citation>
    <scope>NUCLEOTIDE SEQUENCE [LARGE SCALE GENOMIC DNA]</scope>
    <source>
        <strain evidence="6 7">WC1</strain>
    </source>
</reference>
<evidence type="ECO:0000256" key="1">
    <source>
        <dbReference type="ARBA" id="ARBA00023015"/>
    </source>
</evidence>
<dbReference type="PANTHER" id="PTHR30146">
    <property type="entry name" value="LACI-RELATED TRANSCRIPTIONAL REPRESSOR"/>
    <property type="match status" value="1"/>
</dbReference>
<dbReference type="Gene3D" id="1.10.260.40">
    <property type="entry name" value="lambda repressor-like DNA-binding domains"/>
    <property type="match status" value="1"/>
</dbReference>
<evidence type="ECO:0000256" key="3">
    <source>
        <dbReference type="ARBA" id="ARBA00023163"/>
    </source>
</evidence>
<dbReference type="RefSeq" id="WP_108142263.1">
    <property type="nucleotide sequence ID" value="NZ_QAXS01000040.1"/>
</dbReference>
<evidence type="ECO:0000313" key="7">
    <source>
        <dbReference type="Proteomes" id="UP000244089"/>
    </source>
</evidence>
<dbReference type="Pfam" id="PF13377">
    <property type="entry name" value="Peripla_BP_3"/>
    <property type="match status" value="1"/>
</dbReference>
<protein>
    <submittedName>
        <fullName evidence="6">LacI family transcriptional regulator</fullName>
    </submittedName>
</protein>
<dbReference type="Pfam" id="PF00356">
    <property type="entry name" value="LacI"/>
    <property type="match status" value="1"/>
</dbReference>
<dbReference type="SMART" id="SM00354">
    <property type="entry name" value="HTH_LACI"/>
    <property type="match status" value="1"/>
</dbReference>
<feature type="domain" description="HTH lacI-type" evidence="4">
    <location>
        <begin position="2"/>
        <end position="56"/>
    </location>
</feature>